<protein>
    <submittedName>
        <fullName evidence="3">Uncharacterized protein</fullName>
    </submittedName>
</protein>
<dbReference type="AlphaFoldDB" id="A0A195F020"/>
<evidence type="ECO:0000313" key="4">
    <source>
        <dbReference type="Proteomes" id="UP000078541"/>
    </source>
</evidence>
<evidence type="ECO:0000313" key="3">
    <source>
        <dbReference type="EMBL" id="KYN33507.1"/>
    </source>
</evidence>
<accession>A0A195F020</accession>
<reference evidence="3 4" key="1">
    <citation type="submission" date="2016-03" db="EMBL/GenBank/DDBJ databases">
        <title>Trachymyrmex septentrionalis WGS genome.</title>
        <authorList>
            <person name="Nygaard S."/>
            <person name="Hu H."/>
            <person name="Boomsma J."/>
            <person name="Zhang G."/>
        </authorList>
    </citation>
    <scope>NUCLEOTIDE SEQUENCE [LARGE SCALE GENOMIC DNA]</scope>
    <source>
        <strain evidence="3">Tsep2-gDNA-1</strain>
        <tissue evidence="3">Whole body</tissue>
    </source>
</reference>
<dbReference type="Proteomes" id="UP000078541">
    <property type="component" value="Unassembled WGS sequence"/>
</dbReference>
<keyword evidence="4" id="KW-1185">Reference proteome</keyword>
<feature type="compositionally biased region" description="Basic residues" evidence="1">
    <location>
        <begin position="200"/>
        <end position="212"/>
    </location>
</feature>
<gene>
    <name evidence="3" type="ORF">ALC56_12219</name>
</gene>
<organism evidence="3 4">
    <name type="scientific">Trachymyrmex septentrionalis</name>
    <dbReference type="NCBI Taxonomy" id="34720"/>
    <lineage>
        <taxon>Eukaryota</taxon>
        <taxon>Metazoa</taxon>
        <taxon>Ecdysozoa</taxon>
        <taxon>Arthropoda</taxon>
        <taxon>Hexapoda</taxon>
        <taxon>Insecta</taxon>
        <taxon>Pterygota</taxon>
        <taxon>Neoptera</taxon>
        <taxon>Endopterygota</taxon>
        <taxon>Hymenoptera</taxon>
        <taxon>Apocrita</taxon>
        <taxon>Aculeata</taxon>
        <taxon>Formicoidea</taxon>
        <taxon>Formicidae</taxon>
        <taxon>Myrmicinae</taxon>
        <taxon>Trachymyrmex</taxon>
    </lineage>
</organism>
<evidence type="ECO:0000256" key="2">
    <source>
        <dbReference type="SAM" id="Phobius"/>
    </source>
</evidence>
<proteinExistence type="predicted"/>
<sequence length="271" mass="29899">MWQRQLHKGRCSSAALQAKTVGLFLIGSVMIVPAIFVGGGESTGENARATVTERFQRPRKTFGKPAKFRGSWQIETTTEEKTSGNGEHPETLNLMIDRSREEVATAMIPDRSCERDVSDRIRSYSIIPPLRRRAVAPRVPRAPPLSNKEIAKALTTEINEQGLWDSDADRRVPEHASPDSRSKLIRRVINVGGEGGGRGGRGKKNRKRKRSSPTKVSGKSVRLFRRSETIGCSTSGSFQLARDKIVTACSSNACSGVPRTPFTLLVFQVQR</sequence>
<keyword evidence="2" id="KW-1133">Transmembrane helix</keyword>
<keyword evidence="2" id="KW-0812">Transmembrane</keyword>
<feature type="transmembrane region" description="Helical" evidence="2">
    <location>
        <begin position="21"/>
        <end position="40"/>
    </location>
</feature>
<feature type="region of interest" description="Disordered" evidence="1">
    <location>
        <begin position="191"/>
        <end position="220"/>
    </location>
</feature>
<evidence type="ECO:0000256" key="1">
    <source>
        <dbReference type="SAM" id="MobiDB-lite"/>
    </source>
</evidence>
<keyword evidence="2" id="KW-0472">Membrane</keyword>
<name>A0A195F020_9HYME</name>
<dbReference type="EMBL" id="KQ981905">
    <property type="protein sequence ID" value="KYN33507.1"/>
    <property type="molecule type" value="Genomic_DNA"/>
</dbReference>